<keyword evidence="2" id="KW-1003">Cell membrane</keyword>
<keyword evidence="5 6" id="KW-0472">Membrane</keyword>
<evidence type="ECO:0000313" key="7">
    <source>
        <dbReference type="EMBL" id="MFC1853275.1"/>
    </source>
</evidence>
<organism evidence="7 8">
    <name type="scientific">candidate division CSSED10-310 bacterium</name>
    <dbReference type="NCBI Taxonomy" id="2855610"/>
    <lineage>
        <taxon>Bacteria</taxon>
        <taxon>Bacteria division CSSED10-310</taxon>
    </lineage>
</organism>
<evidence type="ECO:0000256" key="1">
    <source>
        <dbReference type="ARBA" id="ARBA00004651"/>
    </source>
</evidence>
<reference evidence="7 8" key="1">
    <citation type="submission" date="2024-09" db="EMBL/GenBank/DDBJ databases">
        <title>Laminarin stimulates single cell rates of sulfate reduction while oxygen inhibits transcriptomic activity in coastal marine sediment.</title>
        <authorList>
            <person name="Lindsay M."/>
            <person name="Orcutt B."/>
            <person name="Emerson D."/>
            <person name="Stepanauskas R."/>
            <person name="D'Angelo T."/>
        </authorList>
    </citation>
    <scope>NUCLEOTIDE SEQUENCE [LARGE SCALE GENOMIC DNA]</scope>
    <source>
        <strain evidence="7">SAG AM-311-K15</strain>
    </source>
</reference>
<sequence>MLNLNQLWRKILLSLVFCAVVFIGLSFYTNLSELTKAFAQLSLLYLPVLFFLSFCNYIVRFFKWDYYLSILEIKITRGQSFGIFLAGLIMSISPGKFGEVIKSFLIKGVNDTPISRSAPVVVAERLTDFMGLIVLVMLGLSSSKASFEVIVSSIILVCIILGILSSNRLSLTIINKLERGIIFLFPDHQGESDPPAESQPAGFFQKLKKIMISSPQKLRIAYESIAILITIKRLIWATVLSVISWGFEGIAFIILLHGFGYDFSITRGIFIYAFSIIVGALTMLPGGVGLTETSLSGLLILNGLPTSISVAATLIIRITTLWFAVFIGAVVLTYLLKKVFRSDENNENELLQDEQ</sequence>
<comment type="subcellular location">
    <subcellularLocation>
        <location evidence="1">Cell membrane</location>
        <topology evidence="1">Multi-pass membrane protein</topology>
    </subcellularLocation>
</comment>
<evidence type="ECO:0000256" key="4">
    <source>
        <dbReference type="ARBA" id="ARBA00022989"/>
    </source>
</evidence>
<dbReference type="NCBIfam" id="TIGR00374">
    <property type="entry name" value="flippase-like domain"/>
    <property type="match status" value="1"/>
</dbReference>
<protein>
    <submittedName>
        <fullName evidence="7">Lysylphosphatidylglycerol synthase transmembrane domain-containing protein</fullName>
    </submittedName>
</protein>
<feature type="transmembrane region" description="Helical" evidence="6">
    <location>
        <begin position="80"/>
        <end position="97"/>
    </location>
</feature>
<keyword evidence="4 6" id="KW-1133">Transmembrane helix</keyword>
<proteinExistence type="predicted"/>
<feature type="transmembrane region" description="Helical" evidence="6">
    <location>
        <begin position="269"/>
        <end position="288"/>
    </location>
</feature>
<dbReference type="InterPro" id="IPR022791">
    <property type="entry name" value="L-PG_synthase/AglD"/>
</dbReference>
<feature type="transmembrane region" description="Helical" evidence="6">
    <location>
        <begin position="117"/>
        <end position="138"/>
    </location>
</feature>
<evidence type="ECO:0000256" key="3">
    <source>
        <dbReference type="ARBA" id="ARBA00022692"/>
    </source>
</evidence>
<evidence type="ECO:0000256" key="5">
    <source>
        <dbReference type="ARBA" id="ARBA00023136"/>
    </source>
</evidence>
<feature type="transmembrane region" description="Helical" evidence="6">
    <location>
        <begin position="145"/>
        <end position="164"/>
    </location>
</feature>
<dbReference type="Proteomes" id="UP001594351">
    <property type="component" value="Unassembled WGS sequence"/>
</dbReference>
<gene>
    <name evidence="7" type="ORF">ACFL27_24010</name>
</gene>
<evidence type="ECO:0000313" key="8">
    <source>
        <dbReference type="Proteomes" id="UP001594351"/>
    </source>
</evidence>
<comment type="caution">
    <text evidence="7">The sequence shown here is derived from an EMBL/GenBank/DDBJ whole genome shotgun (WGS) entry which is preliminary data.</text>
</comment>
<dbReference type="PANTHER" id="PTHR39087">
    <property type="entry name" value="UPF0104 MEMBRANE PROTEIN MJ1595"/>
    <property type="match status" value="1"/>
</dbReference>
<dbReference type="PANTHER" id="PTHR39087:SF2">
    <property type="entry name" value="UPF0104 MEMBRANE PROTEIN MJ1595"/>
    <property type="match status" value="1"/>
</dbReference>
<dbReference type="Pfam" id="PF03706">
    <property type="entry name" value="LPG_synthase_TM"/>
    <property type="match status" value="1"/>
</dbReference>
<feature type="transmembrane region" description="Helical" evidence="6">
    <location>
        <begin position="234"/>
        <end position="257"/>
    </location>
</feature>
<evidence type="ECO:0000256" key="2">
    <source>
        <dbReference type="ARBA" id="ARBA00022475"/>
    </source>
</evidence>
<name>A0ABV6Z4B2_UNCC1</name>
<feature type="transmembrane region" description="Helical" evidence="6">
    <location>
        <begin position="308"/>
        <end position="336"/>
    </location>
</feature>
<evidence type="ECO:0000256" key="6">
    <source>
        <dbReference type="SAM" id="Phobius"/>
    </source>
</evidence>
<dbReference type="EMBL" id="JBHPBY010000461">
    <property type="protein sequence ID" value="MFC1853275.1"/>
    <property type="molecule type" value="Genomic_DNA"/>
</dbReference>
<feature type="transmembrane region" description="Helical" evidence="6">
    <location>
        <begin position="12"/>
        <end position="31"/>
    </location>
</feature>
<accession>A0ABV6Z4B2</accession>
<keyword evidence="3 6" id="KW-0812">Transmembrane</keyword>
<feature type="transmembrane region" description="Helical" evidence="6">
    <location>
        <begin position="37"/>
        <end position="59"/>
    </location>
</feature>
<keyword evidence="8" id="KW-1185">Reference proteome</keyword>